<dbReference type="Pfam" id="PF10342">
    <property type="entry name" value="Kre9_KNH"/>
    <property type="match status" value="1"/>
</dbReference>
<keyword evidence="1 3" id="KW-0732">Signal</keyword>
<evidence type="ECO:0000256" key="3">
    <source>
        <dbReference type="SAM" id="SignalP"/>
    </source>
</evidence>
<dbReference type="InterPro" id="IPR018466">
    <property type="entry name" value="Kre9/Knh1-like_N"/>
</dbReference>
<dbReference type="Proteomes" id="UP001150925">
    <property type="component" value="Unassembled WGS sequence"/>
</dbReference>
<name>A0A9W8AT85_9FUNG</name>
<dbReference type="AlphaFoldDB" id="A0A9W8AT85"/>
<evidence type="ECO:0000259" key="4">
    <source>
        <dbReference type="Pfam" id="PF10342"/>
    </source>
</evidence>
<protein>
    <recommendedName>
        <fullName evidence="4">Yeast cell wall synthesis Kre9/Knh1-like N-terminal domain-containing protein</fullName>
    </recommendedName>
</protein>
<dbReference type="EMBL" id="JANBPY010000611">
    <property type="protein sequence ID" value="KAJ1965289.1"/>
    <property type="molecule type" value="Genomic_DNA"/>
</dbReference>
<reference evidence="5" key="1">
    <citation type="submission" date="2022-07" db="EMBL/GenBank/DDBJ databases">
        <title>Phylogenomic reconstructions and comparative analyses of Kickxellomycotina fungi.</title>
        <authorList>
            <person name="Reynolds N.K."/>
            <person name="Stajich J.E."/>
            <person name="Barry K."/>
            <person name="Grigoriev I.V."/>
            <person name="Crous P."/>
            <person name="Smith M.E."/>
        </authorList>
    </citation>
    <scope>NUCLEOTIDE SEQUENCE</scope>
    <source>
        <strain evidence="5">RSA 1196</strain>
    </source>
</reference>
<feature type="region of interest" description="Disordered" evidence="2">
    <location>
        <begin position="114"/>
        <end position="193"/>
    </location>
</feature>
<feature type="compositionally biased region" description="Low complexity" evidence="2">
    <location>
        <begin position="126"/>
        <end position="187"/>
    </location>
</feature>
<evidence type="ECO:0000256" key="1">
    <source>
        <dbReference type="ARBA" id="ARBA00022729"/>
    </source>
</evidence>
<evidence type="ECO:0000256" key="2">
    <source>
        <dbReference type="SAM" id="MobiDB-lite"/>
    </source>
</evidence>
<proteinExistence type="predicted"/>
<dbReference type="OrthoDB" id="2260257at2759"/>
<sequence>MVSFNLIAAAAVALATPALAIYRLNNPVEGTVWKAGEKVTISWVDDNNPPVAPGTPVTLSLYSGNDPNDMKELTTLASTDGSALSTTVTAPADSGSGTVFSVSIKHDGQQNFSHYFSVSGGRQAPDTSSTETDASATETESTATETASSATETDSTTSEHSSSTKASSSANASSKVTRTSSSSATQSDDADDSGAARFTAVGLVTLSAVSFALVSQF</sequence>
<accession>A0A9W8AT85</accession>
<dbReference type="PANTHER" id="PTHR40633:SF1">
    <property type="entry name" value="GPI ANCHORED SERINE-THREONINE RICH PROTEIN (AFU_ORTHOLOGUE AFUA_1G03630)"/>
    <property type="match status" value="1"/>
</dbReference>
<dbReference type="InterPro" id="IPR052982">
    <property type="entry name" value="SRP1/TIP1-like"/>
</dbReference>
<keyword evidence="6" id="KW-1185">Reference proteome</keyword>
<evidence type="ECO:0000313" key="6">
    <source>
        <dbReference type="Proteomes" id="UP001150925"/>
    </source>
</evidence>
<feature type="signal peptide" evidence="3">
    <location>
        <begin position="1"/>
        <end position="20"/>
    </location>
</feature>
<comment type="caution">
    <text evidence="5">The sequence shown here is derived from an EMBL/GenBank/DDBJ whole genome shotgun (WGS) entry which is preliminary data.</text>
</comment>
<feature type="chain" id="PRO_5040976240" description="Yeast cell wall synthesis Kre9/Knh1-like N-terminal domain-containing protein" evidence="3">
    <location>
        <begin position="21"/>
        <end position="217"/>
    </location>
</feature>
<dbReference type="PANTHER" id="PTHR40633">
    <property type="entry name" value="MATRIX PROTEIN, PUTATIVE (AFU_ORTHOLOGUE AFUA_8G05410)-RELATED"/>
    <property type="match status" value="1"/>
</dbReference>
<feature type="domain" description="Yeast cell wall synthesis Kre9/Knh1-like N-terminal" evidence="4">
    <location>
        <begin position="27"/>
        <end position="118"/>
    </location>
</feature>
<gene>
    <name evidence="5" type="ORF">IWQ62_002706</name>
</gene>
<evidence type="ECO:0000313" key="5">
    <source>
        <dbReference type="EMBL" id="KAJ1965289.1"/>
    </source>
</evidence>
<organism evidence="5 6">
    <name type="scientific">Dispira parvispora</name>
    <dbReference type="NCBI Taxonomy" id="1520584"/>
    <lineage>
        <taxon>Eukaryota</taxon>
        <taxon>Fungi</taxon>
        <taxon>Fungi incertae sedis</taxon>
        <taxon>Zoopagomycota</taxon>
        <taxon>Kickxellomycotina</taxon>
        <taxon>Dimargaritomycetes</taxon>
        <taxon>Dimargaritales</taxon>
        <taxon>Dimargaritaceae</taxon>
        <taxon>Dispira</taxon>
    </lineage>
</organism>